<keyword evidence="2 9" id="KW-0813">Transport</keyword>
<gene>
    <name evidence="11" type="ORF">GAO09_21695</name>
</gene>
<feature type="transmembrane region" description="Helical" evidence="9">
    <location>
        <begin position="29"/>
        <end position="50"/>
    </location>
</feature>
<comment type="similarity">
    <text evidence="8 9">Belongs to the TRAP transporter small permease family.</text>
</comment>
<dbReference type="PANTHER" id="PTHR35011:SF11">
    <property type="entry name" value="TRAP TRANSPORTER SMALL PERMEASE PROTEIN"/>
    <property type="match status" value="1"/>
</dbReference>
<evidence type="ECO:0000256" key="8">
    <source>
        <dbReference type="ARBA" id="ARBA00038436"/>
    </source>
</evidence>
<comment type="subunit">
    <text evidence="9">The complex comprises the extracytoplasmic solute receptor protein and the two transmembrane proteins.</text>
</comment>
<evidence type="ECO:0000256" key="4">
    <source>
        <dbReference type="ARBA" id="ARBA00022519"/>
    </source>
</evidence>
<dbReference type="EMBL" id="WIXI01000048">
    <property type="protein sequence ID" value="MQY48653.1"/>
    <property type="molecule type" value="Genomic_DNA"/>
</dbReference>
<dbReference type="InterPro" id="IPR007387">
    <property type="entry name" value="TRAP_DctQ"/>
</dbReference>
<evidence type="ECO:0000313" key="11">
    <source>
        <dbReference type="EMBL" id="MQY48653.1"/>
    </source>
</evidence>
<dbReference type="PANTHER" id="PTHR35011">
    <property type="entry name" value="2,3-DIKETO-L-GULONATE TRAP TRANSPORTER SMALL PERMEASE PROTEIN YIAM"/>
    <property type="match status" value="1"/>
</dbReference>
<keyword evidence="12" id="KW-1185">Reference proteome</keyword>
<dbReference type="Proteomes" id="UP000435138">
    <property type="component" value="Unassembled WGS sequence"/>
</dbReference>
<evidence type="ECO:0000256" key="2">
    <source>
        <dbReference type="ARBA" id="ARBA00022448"/>
    </source>
</evidence>
<accession>A0A6A8ABH7</accession>
<feature type="transmembrane region" description="Helical" evidence="9">
    <location>
        <begin position="145"/>
        <end position="169"/>
    </location>
</feature>
<evidence type="ECO:0000256" key="7">
    <source>
        <dbReference type="ARBA" id="ARBA00023136"/>
    </source>
</evidence>
<keyword evidence="3" id="KW-1003">Cell membrane</keyword>
<keyword evidence="4 9" id="KW-0997">Cell inner membrane</keyword>
<sequence>MNAQIEPGAVHLPPMTGWLTRVNAPLAKAGMILAISGLLALVAIVFYQVFGRYVLNDSPSWTENMAIVLILYVTMIGAAVGVRDAGHIALDSLTVLLPYRWQRVMELIIYCTICVFGAAMAYNGWRLGWSVAPYLMPNLHVTEAVRYIPLSAAGVLIVMFSIEHIFAIFRGAEVVPSWH</sequence>
<evidence type="ECO:0000259" key="10">
    <source>
        <dbReference type="Pfam" id="PF04290"/>
    </source>
</evidence>
<dbReference type="RefSeq" id="WP_153357424.1">
    <property type="nucleotide sequence ID" value="NZ_JAYKOO010000002.1"/>
</dbReference>
<evidence type="ECO:0000256" key="6">
    <source>
        <dbReference type="ARBA" id="ARBA00022989"/>
    </source>
</evidence>
<name>A0A6A8ABH7_9HYPH</name>
<comment type="function">
    <text evidence="9">Part of the tripartite ATP-independent periplasmic (TRAP) transport system.</text>
</comment>
<keyword evidence="6 9" id="KW-1133">Transmembrane helix</keyword>
<evidence type="ECO:0000256" key="3">
    <source>
        <dbReference type="ARBA" id="ARBA00022475"/>
    </source>
</evidence>
<feature type="domain" description="Tripartite ATP-independent periplasmic transporters DctQ component" evidence="10">
    <location>
        <begin position="41"/>
        <end position="170"/>
    </location>
</feature>
<dbReference type="GO" id="GO:0022857">
    <property type="term" value="F:transmembrane transporter activity"/>
    <property type="evidence" value="ECO:0007669"/>
    <property type="project" value="UniProtKB-UniRule"/>
</dbReference>
<keyword evidence="5 9" id="KW-0812">Transmembrane</keyword>
<evidence type="ECO:0000256" key="9">
    <source>
        <dbReference type="RuleBase" id="RU369079"/>
    </source>
</evidence>
<evidence type="ECO:0000256" key="5">
    <source>
        <dbReference type="ARBA" id="ARBA00022692"/>
    </source>
</evidence>
<organism evidence="11 12">
    <name type="scientific">Endobacterium cereale</name>
    <dbReference type="NCBI Taxonomy" id="2663029"/>
    <lineage>
        <taxon>Bacteria</taxon>
        <taxon>Pseudomonadati</taxon>
        <taxon>Pseudomonadota</taxon>
        <taxon>Alphaproteobacteria</taxon>
        <taxon>Hyphomicrobiales</taxon>
        <taxon>Rhizobiaceae</taxon>
        <taxon>Endobacterium</taxon>
    </lineage>
</organism>
<proteinExistence type="inferred from homology"/>
<dbReference type="GO" id="GO:0005886">
    <property type="term" value="C:plasma membrane"/>
    <property type="evidence" value="ECO:0007669"/>
    <property type="project" value="UniProtKB-SubCell"/>
</dbReference>
<dbReference type="InterPro" id="IPR055348">
    <property type="entry name" value="DctQ"/>
</dbReference>
<comment type="caution">
    <text evidence="11">The sequence shown here is derived from an EMBL/GenBank/DDBJ whole genome shotgun (WGS) entry which is preliminary data.</text>
</comment>
<evidence type="ECO:0000313" key="12">
    <source>
        <dbReference type="Proteomes" id="UP000435138"/>
    </source>
</evidence>
<comment type="subcellular location">
    <subcellularLocation>
        <location evidence="1 9">Cell inner membrane</location>
        <topology evidence="1 9">Multi-pass membrane protein</topology>
    </subcellularLocation>
</comment>
<dbReference type="Pfam" id="PF04290">
    <property type="entry name" value="DctQ"/>
    <property type="match status" value="1"/>
</dbReference>
<evidence type="ECO:0000256" key="1">
    <source>
        <dbReference type="ARBA" id="ARBA00004429"/>
    </source>
</evidence>
<keyword evidence="7 9" id="KW-0472">Membrane</keyword>
<feature type="transmembrane region" description="Helical" evidence="9">
    <location>
        <begin position="107"/>
        <end position="125"/>
    </location>
</feature>
<dbReference type="GO" id="GO:0015740">
    <property type="term" value="P:C4-dicarboxylate transport"/>
    <property type="evidence" value="ECO:0007669"/>
    <property type="project" value="TreeGrafter"/>
</dbReference>
<protein>
    <recommendedName>
        <fullName evidence="9">TRAP transporter small permease protein</fullName>
    </recommendedName>
</protein>
<reference evidence="11 12" key="1">
    <citation type="submission" date="2019-11" db="EMBL/GenBank/DDBJ databases">
        <title>Genome analysis of Rhizobacterium cereale a novel genus and species isolated from maize roots in North Spain.</title>
        <authorList>
            <person name="Menendez E."/>
            <person name="Flores-Felix J.D."/>
            <person name="Ramirez-Bahena M.-H."/>
            <person name="Igual J.M."/>
            <person name="Garcia-Fraile P."/>
            <person name="Peix A."/>
            <person name="Velazquez E."/>
        </authorList>
    </citation>
    <scope>NUCLEOTIDE SEQUENCE [LARGE SCALE GENOMIC DNA]</scope>
    <source>
        <strain evidence="11 12">RZME27</strain>
    </source>
</reference>
<feature type="transmembrane region" description="Helical" evidence="9">
    <location>
        <begin position="65"/>
        <end position="86"/>
    </location>
</feature>
<dbReference type="AlphaFoldDB" id="A0A6A8ABH7"/>